<accession>A0A9W7DIH0</accession>
<evidence type="ECO:0000313" key="2">
    <source>
        <dbReference type="Proteomes" id="UP001165063"/>
    </source>
</evidence>
<keyword evidence="2" id="KW-1185">Reference proteome</keyword>
<reference evidence="1" key="1">
    <citation type="submission" date="2023-04" db="EMBL/GenBank/DDBJ databases">
        <title>Ambrosiozyma monospora NBRC 1965.</title>
        <authorList>
            <person name="Ichikawa N."/>
            <person name="Sato H."/>
            <person name="Tonouchi N."/>
        </authorList>
    </citation>
    <scope>NUCLEOTIDE SEQUENCE</scope>
    <source>
        <strain evidence="1">NBRC 1965</strain>
    </source>
</reference>
<dbReference type="AlphaFoldDB" id="A0A9W7DIH0"/>
<proteinExistence type="predicted"/>
<gene>
    <name evidence="1" type="ORF">Amon01_000249100</name>
</gene>
<sequence>MYSTFETDSIEYQAIFIASPIPTLTNLLHFTQYLETLTTRLNSTGHTNLVEAFHHALNNLADEAPPMYTENEERLLYYILLSTIGRNYHYIFQRVSRTSTPCRAIEIMRLLYGESLRCVTEQIDEWFGCMHELAERWLTWERAGFDGGLQSEADEELEDDDEVNSLLNYYGTFETSYDADSDGSFVFVGNDNNEDGYENEDEYENDIDTDSIRDDYIRVTYVGADYVGEETSSREETIKSHLVEYFKGYRGLRNYIIRSGMENSLPEHRLMRYAWNDLCQSALRDTCVSLLESNGMWNEQYEYLPFATLESLEECILNELSNDSLIEVFDQFNDTDVDDFVQVDDVEMHNDLRDDDGGDDFNGFGSSLFGEQFVQVGEFVANYAEFDHEW</sequence>
<organism evidence="1 2">
    <name type="scientific">Ambrosiozyma monospora</name>
    <name type="common">Yeast</name>
    <name type="synonym">Endomycopsis monosporus</name>
    <dbReference type="NCBI Taxonomy" id="43982"/>
    <lineage>
        <taxon>Eukaryota</taxon>
        <taxon>Fungi</taxon>
        <taxon>Dikarya</taxon>
        <taxon>Ascomycota</taxon>
        <taxon>Saccharomycotina</taxon>
        <taxon>Pichiomycetes</taxon>
        <taxon>Pichiales</taxon>
        <taxon>Pichiaceae</taxon>
        <taxon>Ambrosiozyma</taxon>
    </lineage>
</organism>
<evidence type="ECO:0000313" key="1">
    <source>
        <dbReference type="EMBL" id="GMG22097.1"/>
    </source>
</evidence>
<dbReference type="EMBL" id="BSXU01000917">
    <property type="protein sequence ID" value="GMG22097.1"/>
    <property type="molecule type" value="Genomic_DNA"/>
</dbReference>
<protein>
    <submittedName>
        <fullName evidence="1">Unnamed protein product</fullName>
    </submittedName>
</protein>
<name>A0A9W7DIH0_AMBMO</name>
<comment type="caution">
    <text evidence="1">The sequence shown here is derived from an EMBL/GenBank/DDBJ whole genome shotgun (WGS) entry which is preliminary data.</text>
</comment>
<dbReference type="Proteomes" id="UP001165063">
    <property type="component" value="Unassembled WGS sequence"/>
</dbReference>